<comment type="caution">
    <text evidence="1">The sequence shown here is derived from an EMBL/GenBank/DDBJ whole genome shotgun (WGS) entry which is preliminary data.</text>
</comment>
<name>A0ACB5TJ54_AMBMO</name>
<evidence type="ECO:0000313" key="2">
    <source>
        <dbReference type="Proteomes" id="UP001165064"/>
    </source>
</evidence>
<protein>
    <submittedName>
        <fullName evidence="1">Unnamed protein product</fullName>
    </submittedName>
</protein>
<evidence type="ECO:0000313" key="1">
    <source>
        <dbReference type="EMBL" id="GME89235.1"/>
    </source>
</evidence>
<organism evidence="1 2">
    <name type="scientific">Ambrosiozyma monospora</name>
    <name type="common">Yeast</name>
    <name type="synonym">Endomycopsis monosporus</name>
    <dbReference type="NCBI Taxonomy" id="43982"/>
    <lineage>
        <taxon>Eukaryota</taxon>
        <taxon>Fungi</taxon>
        <taxon>Dikarya</taxon>
        <taxon>Ascomycota</taxon>
        <taxon>Saccharomycotina</taxon>
        <taxon>Pichiomycetes</taxon>
        <taxon>Pichiales</taxon>
        <taxon>Pichiaceae</taxon>
        <taxon>Ambrosiozyma</taxon>
    </lineage>
</organism>
<reference evidence="1" key="1">
    <citation type="submission" date="2023-04" db="EMBL/GenBank/DDBJ databases">
        <title>Ambrosiozyma monospora NBRC 10751.</title>
        <authorList>
            <person name="Ichikawa N."/>
            <person name="Sato H."/>
            <person name="Tonouchi N."/>
        </authorList>
    </citation>
    <scope>NUCLEOTIDE SEQUENCE</scope>
    <source>
        <strain evidence="1">NBRC 10751</strain>
    </source>
</reference>
<sequence length="342" mass="38425">MAKRYICQFCARSFSRSEHKLRHERSHTKEKPFHCSICKNGFVRRDLLQRHLRTVHALVLKTSIEDNISTDDVLLQKSSSASSAGSNPMANTAHSLLNPTSNATATAAPASTTLTVDNTNSNQNNNSTTINHENNVNGGSGSTTTGFQGTNNISLTTEKNLITLITFANKFTNSSLKLNLRNNISNYIIVFGSHFLLPSSSSLPTPNINQSIRTELPPIFELETLHSLTDHDEQLYILLCLGACLLNELNDAIILFNKSWHLIIEKISNSKINYNSGDLFCAFVNHLIVLAYIYLNFFISMVNVTKPTCRFSVGDELSLKELVKKLEIPVDWWEYYWEHTKL</sequence>
<dbReference type="Proteomes" id="UP001165064">
    <property type="component" value="Unassembled WGS sequence"/>
</dbReference>
<keyword evidence="2" id="KW-1185">Reference proteome</keyword>
<dbReference type="EMBL" id="BSXS01007543">
    <property type="protein sequence ID" value="GME89235.1"/>
    <property type="molecule type" value="Genomic_DNA"/>
</dbReference>
<proteinExistence type="predicted"/>
<gene>
    <name evidence="1" type="ORF">Amon02_000846600</name>
</gene>
<accession>A0ACB5TJ54</accession>